<dbReference type="AlphaFoldDB" id="A0A382KF50"/>
<proteinExistence type="predicted"/>
<sequence length="83" mass="9593">MKLLDWKSFAIGVLLTTTIVLGTGASKEPTVDLLKKLEIIPWDANQQWEYKTSNTKNIPKGWEPFAYDSNDNFDPLLLRRRIK</sequence>
<evidence type="ECO:0000313" key="1">
    <source>
        <dbReference type="EMBL" id="SVC22215.1"/>
    </source>
</evidence>
<accession>A0A382KF50</accession>
<gene>
    <name evidence="1" type="ORF">METZ01_LOCUS275069</name>
</gene>
<name>A0A382KF50_9ZZZZ</name>
<reference evidence="1" key="1">
    <citation type="submission" date="2018-05" db="EMBL/GenBank/DDBJ databases">
        <authorList>
            <person name="Lanie J.A."/>
            <person name="Ng W.-L."/>
            <person name="Kazmierczak K.M."/>
            <person name="Andrzejewski T.M."/>
            <person name="Davidsen T.M."/>
            <person name="Wayne K.J."/>
            <person name="Tettelin H."/>
            <person name="Glass J.I."/>
            <person name="Rusch D."/>
            <person name="Podicherti R."/>
            <person name="Tsui H.-C.T."/>
            <person name="Winkler M.E."/>
        </authorList>
    </citation>
    <scope>NUCLEOTIDE SEQUENCE</scope>
</reference>
<protein>
    <submittedName>
        <fullName evidence="1">Uncharacterized protein</fullName>
    </submittedName>
</protein>
<organism evidence="1">
    <name type="scientific">marine metagenome</name>
    <dbReference type="NCBI Taxonomy" id="408172"/>
    <lineage>
        <taxon>unclassified sequences</taxon>
        <taxon>metagenomes</taxon>
        <taxon>ecological metagenomes</taxon>
    </lineage>
</organism>
<dbReference type="EMBL" id="UINC01079828">
    <property type="protein sequence ID" value="SVC22215.1"/>
    <property type="molecule type" value="Genomic_DNA"/>
</dbReference>